<comment type="caution">
    <text evidence="10">The sequence shown here is derived from an EMBL/GenBank/DDBJ whole genome shotgun (WGS) entry which is preliminary data.</text>
</comment>
<dbReference type="GO" id="GO:0016586">
    <property type="term" value="C:RSC-type complex"/>
    <property type="evidence" value="ECO:0007669"/>
    <property type="project" value="InterPro"/>
</dbReference>
<keyword evidence="3" id="KW-0156">Chromatin regulator</keyword>
<reference evidence="10" key="1">
    <citation type="submission" date="2020-10" db="EMBL/GenBank/DDBJ databases">
        <authorList>
            <person name="Muller C M."/>
        </authorList>
    </citation>
    <scope>NUCLEOTIDE SEQUENCE</scope>
    <source>
        <strain evidence="10">THUN-12</strain>
    </source>
</reference>
<dbReference type="PANTHER" id="PTHR16062:SF19">
    <property type="entry name" value="PROTEIN POLYBROMO-1"/>
    <property type="match status" value="1"/>
</dbReference>
<accession>A0A9W4CWZ4</accession>
<dbReference type="PROSITE" id="PS50014">
    <property type="entry name" value="BROMODOMAIN_2"/>
    <property type="match status" value="2"/>
</dbReference>
<dbReference type="PANTHER" id="PTHR16062">
    <property type="entry name" value="SWI/SNF-RELATED"/>
    <property type="match status" value="1"/>
</dbReference>
<evidence type="ECO:0000256" key="1">
    <source>
        <dbReference type="ARBA" id="ARBA00004123"/>
    </source>
</evidence>
<dbReference type="Proteomes" id="UP000683417">
    <property type="component" value="Unassembled WGS sequence"/>
</dbReference>
<gene>
    <name evidence="10" type="ORF">BGTH12_LOCUS1399</name>
</gene>
<feature type="domain" description="Bromo" evidence="9">
    <location>
        <begin position="76"/>
        <end position="146"/>
    </location>
</feature>
<evidence type="ECO:0000313" key="10">
    <source>
        <dbReference type="EMBL" id="CAD6500041.1"/>
    </source>
</evidence>
<evidence type="ECO:0000256" key="8">
    <source>
        <dbReference type="SAM" id="MobiDB-lite"/>
    </source>
</evidence>
<feature type="domain" description="Bromo" evidence="9">
    <location>
        <begin position="261"/>
        <end position="339"/>
    </location>
</feature>
<evidence type="ECO:0000313" key="11">
    <source>
        <dbReference type="Proteomes" id="UP000683417"/>
    </source>
</evidence>
<keyword evidence="7" id="KW-0103">Bromodomain</keyword>
<evidence type="ECO:0000256" key="7">
    <source>
        <dbReference type="PROSITE-ProRule" id="PRU00035"/>
    </source>
</evidence>
<evidence type="ECO:0000256" key="6">
    <source>
        <dbReference type="ARBA" id="ARBA00023242"/>
    </source>
</evidence>
<dbReference type="InterPro" id="IPR054551">
    <property type="entry name" value="RSC4_Ig-like"/>
</dbReference>
<keyword evidence="2" id="KW-0677">Repeat</keyword>
<evidence type="ECO:0000256" key="4">
    <source>
        <dbReference type="ARBA" id="ARBA00023015"/>
    </source>
</evidence>
<evidence type="ECO:0000256" key="2">
    <source>
        <dbReference type="ARBA" id="ARBA00022737"/>
    </source>
</evidence>
<dbReference type="Pfam" id="PF22994">
    <property type="entry name" value="RSC4_Ig_like"/>
    <property type="match status" value="1"/>
</dbReference>
<name>A0A9W4CWZ4_BLUGR</name>
<dbReference type="GO" id="GO:0006338">
    <property type="term" value="P:chromatin remodeling"/>
    <property type="evidence" value="ECO:0007669"/>
    <property type="project" value="InterPro"/>
</dbReference>
<dbReference type="EMBL" id="CAJHIT010000002">
    <property type="protein sequence ID" value="CAD6500041.1"/>
    <property type="molecule type" value="Genomic_DNA"/>
</dbReference>
<keyword evidence="4" id="KW-0805">Transcription regulation</keyword>
<feature type="compositionally biased region" description="Polar residues" evidence="8">
    <location>
        <begin position="433"/>
        <end position="443"/>
    </location>
</feature>
<evidence type="ECO:0000256" key="5">
    <source>
        <dbReference type="ARBA" id="ARBA00023163"/>
    </source>
</evidence>
<dbReference type="Pfam" id="PF00439">
    <property type="entry name" value="Bromodomain"/>
    <property type="match status" value="2"/>
</dbReference>
<keyword evidence="6" id="KW-0539">Nucleus</keyword>
<dbReference type="GO" id="GO:0003682">
    <property type="term" value="F:chromatin binding"/>
    <property type="evidence" value="ECO:0007669"/>
    <property type="project" value="TreeGrafter"/>
</dbReference>
<dbReference type="FunFam" id="1.20.920.10:FF:000083">
    <property type="entry name" value="WGS project CABT00000000 data, contig 2.8"/>
    <property type="match status" value="1"/>
</dbReference>
<keyword evidence="5" id="KW-0804">Transcription</keyword>
<feature type="region of interest" description="Disordered" evidence="8">
    <location>
        <begin position="392"/>
        <end position="443"/>
    </location>
</feature>
<dbReference type="InterPro" id="IPR037382">
    <property type="entry name" value="Rsc/polybromo"/>
</dbReference>
<dbReference type="CDD" id="cd04369">
    <property type="entry name" value="Bromodomain"/>
    <property type="match status" value="2"/>
</dbReference>
<organism evidence="10 11">
    <name type="scientific">Blumeria graminis f. sp. triticale</name>
    <dbReference type="NCBI Taxonomy" id="1689686"/>
    <lineage>
        <taxon>Eukaryota</taxon>
        <taxon>Fungi</taxon>
        <taxon>Dikarya</taxon>
        <taxon>Ascomycota</taxon>
        <taxon>Pezizomycotina</taxon>
        <taxon>Leotiomycetes</taxon>
        <taxon>Erysiphales</taxon>
        <taxon>Erysiphaceae</taxon>
        <taxon>Blumeria</taxon>
    </lineage>
</organism>
<dbReference type="SMART" id="SM00297">
    <property type="entry name" value="BROMO"/>
    <property type="match status" value="2"/>
</dbReference>
<proteinExistence type="predicted"/>
<dbReference type="AlphaFoldDB" id="A0A9W4CWZ4"/>
<dbReference type="GO" id="GO:0006368">
    <property type="term" value="P:transcription elongation by RNA polymerase II"/>
    <property type="evidence" value="ECO:0007669"/>
    <property type="project" value="TreeGrafter"/>
</dbReference>
<protein>
    <submittedName>
        <fullName evidence="10">BgTH12-04146</fullName>
    </submittedName>
</protein>
<sequence length="652" mass="73198">MCKRAIDEGSTGLELDERGAKRRKLPIVGDFLSFSDQGPVNDAHDNTDLSTSETVESTTQHGFELLDILKRTTDKNGRLVATDFLTLPSRKLFPDYYDVTKIPIALDTIESKLKSRDFKTLSSLENYFKRMVLNAKEYNEKGSIIHEDSERLRKTVSNYMNKHNPVYNPVYKQVPIPAALVPPVPGENCEINPNLREGQELDEKSNKKSHRPIKNLQPARHNTLTLTRPRSSGSMFEGLTFQQAQERIIDDIISKRGSEIDDPVTFEPFITLPSRKEYKDYYNIITHPVALKDLQRAVRGIRLKTPGTSEFKTWSAFEGETSYIWKNAFLYNEDNSEIFKLAREMQSYFNKLLNKAKAVVPEPVSTKIKLRMHEPTKITLKLGRRTSPVEATITRLPPQLPISQASLKPSSPRSVHETGTSSSQTGQPKPGQNIPTSTSCPTQTPALTLVKNEENSRNLQTLPQDQALSTPIPVKIQPLIPSIPTIQSTKPNALPLNNKSPTPALLDSKLRRTRKDAANAMFTNLSIATHPGLNISRHFHLDLPPSASMSQQSVVINLPTTHYYLQIKPCIAGFMMQRQYKLFVTAGTTRLHAMPTVPGHAVEPRFPLFEARLHPGVNRIEIELVAATPKCSNGPSEIDMEKITVFVNLMKA</sequence>
<evidence type="ECO:0000259" key="9">
    <source>
        <dbReference type="PROSITE" id="PS50014"/>
    </source>
</evidence>
<comment type="subcellular location">
    <subcellularLocation>
        <location evidence="1">Nucleus</location>
    </subcellularLocation>
</comment>
<feature type="compositionally biased region" description="Polar residues" evidence="8">
    <location>
        <begin position="401"/>
        <end position="427"/>
    </location>
</feature>
<evidence type="ECO:0000256" key="3">
    <source>
        <dbReference type="ARBA" id="ARBA00022853"/>
    </source>
</evidence>
<dbReference type="InterPro" id="IPR001487">
    <property type="entry name" value="Bromodomain"/>
</dbReference>